<proteinExistence type="predicted"/>
<keyword evidence="1" id="KW-0732">Signal</keyword>
<protein>
    <submittedName>
        <fullName evidence="2">Uncharacterized protein</fullName>
    </submittedName>
</protein>
<dbReference type="EMBL" id="CABWMV010000024">
    <property type="protein sequence ID" value="VXC94097.1"/>
    <property type="molecule type" value="Genomic_DNA"/>
</dbReference>
<name>A0A654CPQ1_SPHMU</name>
<evidence type="ECO:0000256" key="1">
    <source>
        <dbReference type="SAM" id="SignalP"/>
    </source>
</evidence>
<evidence type="ECO:0000313" key="3">
    <source>
        <dbReference type="Proteomes" id="UP000432350"/>
    </source>
</evidence>
<feature type="chain" id="PRO_5024829488" evidence="1">
    <location>
        <begin position="36"/>
        <end position="128"/>
    </location>
</feature>
<organism evidence="2 3">
    <name type="scientific">Sphingobacterium multivorum</name>
    <dbReference type="NCBI Taxonomy" id="28454"/>
    <lineage>
        <taxon>Bacteria</taxon>
        <taxon>Pseudomonadati</taxon>
        <taxon>Bacteroidota</taxon>
        <taxon>Sphingobacteriia</taxon>
        <taxon>Sphingobacteriales</taxon>
        <taxon>Sphingobacteriaceae</taxon>
        <taxon>Sphingobacterium</taxon>
    </lineage>
</organism>
<dbReference type="AlphaFoldDB" id="A0A654CPQ1"/>
<sequence>MLKRHIWFNKKNLKTMKKLLMSLIAVAALSTAAFAGTETKAPKENAEVKTSTSAATENTNKVEVAELTKENNAKFLTKCVYTLTVYNSSGQVIDTFTSQTYVENSCSGFFDNCRTIYRHMLAHGELGI</sequence>
<accession>A0A654CPQ1</accession>
<reference evidence="2 3" key="1">
    <citation type="submission" date="2019-10" db="EMBL/GenBank/DDBJ databases">
        <authorList>
            <person name="Karimi E."/>
        </authorList>
    </citation>
    <scope>NUCLEOTIDE SEQUENCE [LARGE SCALE GENOMIC DNA]</scope>
    <source>
        <strain evidence="2">Sphingobacterium sp. 8BC</strain>
    </source>
</reference>
<gene>
    <name evidence="2" type="ORF">SPHINGO8BC_51017</name>
</gene>
<dbReference type="Proteomes" id="UP000432350">
    <property type="component" value="Unassembled WGS sequence"/>
</dbReference>
<evidence type="ECO:0000313" key="2">
    <source>
        <dbReference type="EMBL" id="VXC94097.1"/>
    </source>
</evidence>
<feature type="signal peptide" evidence="1">
    <location>
        <begin position="1"/>
        <end position="35"/>
    </location>
</feature>